<comment type="caution">
    <text evidence="2">The sequence shown here is derived from an EMBL/GenBank/DDBJ whole genome shotgun (WGS) entry which is preliminary data.</text>
</comment>
<accession>A0A2J7ZXT4</accession>
<feature type="region of interest" description="Disordered" evidence="1">
    <location>
        <begin position="117"/>
        <end position="146"/>
    </location>
</feature>
<evidence type="ECO:0000313" key="3">
    <source>
        <dbReference type="Proteomes" id="UP000236333"/>
    </source>
</evidence>
<dbReference type="AlphaFoldDB" id="A0A2J7ZXT4"/>
<organism evidence="2 3">
    <name type="scientific">Tetrabaena socialis</name>
    <dbReference type="NCBI Taxonomy" id="47790"/>
    <lineage>
        <taxon>Eukaryota</taxon>
        <taxon>Viridiplantae</taxon>
        <taxon>Chlorophyta</taxon>
        <taxon>core chlorophytes</taxon>
        <taxon>Chlorophyceae</taxon>
        <taxon>CS clade</taxon>
        <taxon>Chlamydomonadales</taxon>
        <taxon>Tetrabaenaceae</taxon>
        <taxon>Tetrabaena</taxon>
    </lineage>
</organism>
<evidence type="ECO:0000256" key="1">
    <source>
        <dbReference type="SAM" id="MobiDB-lite"/>
    </source>
</evidence>
<dbReference type="OrthoDB" id="549712at2759"/>
<dbReference type="Proteomes" id="UP000236333">
    <property type="component" value="Unassembled WGS sequence"/>
</dbReference>
<proteinExistence type="predicted"/>
<gene>
    <name evidence="2" type="ORF">TSOC_008720</name>
</gene>
<dbReference type="EMBL" id="PGGS01000338">
    <property type="protein sequence ID" value="PNH05065.1"/>
    <property type="molecule type" value="Genomic_DNA"/>
</dbReference>
<keyword evidence="3" id="KW-1185">Reference proteome</keyword>
<protein>
    <submittedName>
        <fullName evidence="2">Uncharacterized protein</fullName>
    </submittedName>
</protein>
<evidence type="ECO:0000313" key="2">
    <source>
        <dbReference type="EMBL" id="PNH05065.1"/>
    </source>
</evidence>
<feature type="compositionally biased region" description="Low complexity" evidence="1">
    <location>
        <begin position="117"/>
        <end position="144"/>
    </location>
</feature>
<name>A0A2J7ZXT4_9CHLO</name>
<sequence>MLVSQQLQPRLVAAAGALSGARTAAAPAPAAADTATIGATAAGADTADTAAAVTALLDIRAQAAKCVKLFEETLESVAASPQESLWLQAGMYPVYETAARCAQLLATATARAAAEAAAAAAGPQPNEGQQQQQQQQAEGPEAAAAGGGLGVSEEYLTALSTCLRLQGVANAGSDMHVQLAARYDTACAAHAVQHPGPHATQLAADARQRLERALLARYGVAATSAATATSATATAAAAAAAAPAAAAAAAPSLDALLRVLRELQPPSAAPSL</sequence>
<reference evidence="2 3" key="1">
    <citation type="journal article" date="2017" name="Mol. Biol. Evol.">
        <title>The 4-celled Tetrabaena socialis nuclear genome reveals the essential components for genetic control of cell number at the origin of multicellularity in the volvocine lineage.</title>
        <authorList>
            <person name="Featherston J."/>
            <person name="Arakaki Y."/>
            <person name="Hanschen E.R."/>
            <person name="Ferris P.J."/>
            <person name="Michod R.E."/>
            <person name="Olson B.J.S.C."/>
            <person name="Nozaki H."/>
            <person name="Durand P.M."/>
        </authorList>
    </citation>
    <scope>NUCLEOTIDE SEQUENCE [LARGE SCALE GENOMIC DNA]</scope>
    <source>
        <strain evidence="2 3">NIES-571</strain>
    </source>
</reference>